<protein>
    <submittedName>
        <fullName evidence="1">Uncharacterized protein</fullName>
    </submittedName>
</protein>
<evidence type="ECO:0000313" key="1">
    <source>
        <dbReference type="EMBL" id="VGM06536.1"/>
    </source>
</evidence>
<name>A0A486RWW5_KLEPN</name>
<accession>A0A486RWW5</accession>
<dbReference type="EMBL" id="CAAHDA010000002">
    <property type="protein sequence ID" value="VGM06536.1"/>
    <property type="molecule type" value="Genomic_DNA"/>
</dbReference>
<dbReference type="AlphaFoldDB" id="A0A486RWW5"/>
<proteinExistence type="predicted"/>
<sequence length="47" mass="5589">MDSSLEYACKRIVYFEQLMLADVQEIIWLAEAAIFFVKGNGNRYQWQ</sequence>
<reference evidence="1" key="1">
    <citation type="submission" date="2019-03" db="EMBL/GenBank/DDBJ databases">
        <authorList>
            <consortium name="Pathogen Informatics"/>
        </authorList>
    </citation>
    <scope>NUCLEOTIDE SEQUENCE</scope>
    <source>
        <strain evidence="1">5012STDY7626458</strain>
    </source>
</reference>
<gene>
    <name evidence="1" type="ORF">SAMEA4873654_01959</name>
</gene>
<organism evidence="1">
    <name type="scientific">Klebsiella pneumoniae</name>
    <dbReference type="NCBI Taxonomy" id="573"/>
    <lineage>
        <taxon>Bacteria</taxon>
        <taxon>Pseudomonadati</taxon>
        <taxon>Pseudomonadota</taxon>
        <taxon>Gammaproteobacteria</taxon>
        <taxon>Enterobacterales</taxon>
        <taxon>Enterobacteriaceae</taxon>
        <taxon>Klebsiella/Raoultella group</taxon>
        <taxon>Klebsiella</taxon>
        <taxon>Klebsiella pneumoniae complex</taxon>
    </lineage>
</organism>